<organism evidence="3 4">
    <name type="scientific">Pseudomonas syringae pv. primulae</name>
    <dbReference type="NCBI Taxonomy" id="251707"/>
    <lineage>
        <taxon>Bacteria</taxon>
        <taxon>Pseudomonadati</taxon>
        <taxon>Pseudomonadota</taxon>
        <taxon>Gammaproteobacteria</taxon>
        <taxon>Pseudomonadales</taxon>
        <taxon>Pseudomonadaceae</taxon>
        <taxon>Pseudomonas</taxon>
    </lineage>
</organism>
<dbReference type="GO" id="GO:0003677">
    <property type="term" value="F:DNA binding"/>
    <property type="evidence" value="ECO:0007669"/>
    <property type="project" value="InterPro"/>
</dbReference>
<gene>
    <name evidence="3" type="ORF">ALP92_101936</name>
    <name evidence="2" type="ORF">ALQ36_101893</name>
</gene>
<protein>
    <submittedName>
        <fullName evidence="3">Syringofactin operon regulator SyfR</fullName>
    </submittedName>
</protein>
<proteinExistence type="predicted"/>
<evidence type="ECO:0000313" key="4">
    <source>
        <dbReference type="Proteomes" id="UP000276615"/>
    </source>
</evidence>
<feature type="domain" description="HTH luxR-type" evidence="1">
    <location>
        <begin position="232"/>
        <end position="296"/>
    </location>
</feature>
<comment type="caution">
    <text evidence="3">The sequence shown here is derived from an EMBL/GenBank/DDBJ whole genome shotgun (WGS) entry which is preliminary data.</text>
</comment>
<dbReference type="EMBL" id="RBPY01000101">
    <property type="protein sequence ID" value="RMO77115.1"/>
    <property type="molecule type" value="Genomic_DNA"/>
</dbReference>
<dbReference type="Gene3D" id="1.10.10.10">
    <property type="entry name" value="Winged helix-like DNA-binding domain superfamily/Winged helix DNA-binding domain"/>
    <property type="match status" value="1"/>
</dbReference>
<dbReference type="InterPro" id="IPR016032">
    <property type="entry name" value="Sig_transdc_resp-reg_C-effctor"/>
</dbReference>
<dbReference type="SUPFAM" id="SSF46894">
    <property type="entry name" value="C-terminal effector domain of the bipartite response regulators"/>
    <property type="match status" value="1"/>
</dbReference>
<dbReference type="InterPro" id="IPR000792">
    <property type="entry name" value="Tscrpt_reg_LuxR_C"/>
</dbReference>
<dbReference type="PROSITE" id="PS50043">
    <property type="entry name" value="HTH_LUXR_2"/>
    <property type="match status" value="1"/>
</dbReference>
<reference evidence="4 5" key="1">
    <citation type="submission" date="2018-08" db="EMBL/GenBank/DDBJ databases">
        <title>Recombination of ecologically and evolutionarily significant loci maintains genetic cohesion in the Pseudomonas syringae species complex.</title>
        <authorList>
            <person name="Dillon M."/>
            <person name="Thakur S."/>
            <person name="Almeida R.N.D."/>
            <person name="Weir B.S."/>
            <person name="Guttman D.S."/>
        </authorList>
    </citation>
    <scope>NUCLEOTIDE SEQUENCE [LARGE SCALE GENOMIC DNA]</scope>
    <source>
        <strain evidence="2 5">ICMP 2732</strain>
        <strain evidence="3 4">ICMP 8670</strain>
    </source>
</reference>
<dbReference type="Proteomes" id="UP000276615">
    <property type="component" value="Unassembled WGS sequence"/>
</dbReference>
<evidence type="ECO:0000259" key="1">
    <source>
        <dbReference type="PROSITE" id="PS50043"/>
    </source>
</evidence>
<dbReference type="SMART" id="SM00421">
    <property type="entry name" value="HTH_LUXR"/>
    <property type="match status" value="1"/>
</dbReference>
<sequence>MNTQRPSVTIRLISHCKQQLPRTSRPRSLVARSESGKLRMNTAQYPEYSSDPRFYQQLAQLVSSTGCATFAGHMLQLVDALVPIHGLGLSEWTLDLRQSSISRINLLGGAGLQYDPPTTEAPHHPLLPSILHMQDPLLVQLKTPLSKQHPQRNTHQCNLVSSQGDRRRIICFYRLTTLRAFSLSELSLLKSLSDTLLPLVEHHAQSLVQAGSRGAGQEPEPGSLDQAFSGRLAQDSITLSAREQEVCLGLLTGGTVAEMAARLKVKNSSVETYLKRATAKLGVSGRHGLARWMAGG</sequence>
<dbReference type="Proteomes" id="UP000281350">
    <property type="component" value="Unassembled WGS sequence"/>
</dbReference>
<dbReference type="GO" id="GO:0006355">
    <property type="term" value="P:regulation of DNA-templated transcription"/>
    <property type="evidence" value="ECO:0007669"/>
    <property type="project" value="InterPro"/>
</dbReference>
<dbReference type="EMBL" id="RBRQ01000202">
    <property type="protein sequence ID" value="RMR08437.1"/>
    <property type="molecule type" value="Genomic_DNA"/>
</dbReference>
<evidence type="ECO:0000313" key="5">
    <source>
        <dbReference type="Proteomes" id="UP000281350"/>
    </source>
</evidence>
<name>A0A3M4S0F1_9PSED</name>
<evidence type="ECO:0000313" key="2">
    <source>
        <dbReference type="EMBL" id="RMO77115.1"/>
    </source>
</evidence>
<dbReference type="InterPro" id="IPR036388">
    <property type="entry name" value="WH-like_DNA-bd_sf"/>
</dbReference>
<accession>A0A3M4S0F1</accession>
<evidence type="ECO:0000313" key="3">
    <source>
        <dbReference type="EMBL" id="RMR08437.1"/>
    </source>
</evidence>
<dbReference type="AlphaFoldDB" id="A0A3M4S0F1"/>
<dbReference type="Pfam" id="PF00196">
    <property type="entry name" value="GerE"/>
    <property type="match status" value="1"/>
</dbReference>